<organism evidence="2 3">
    <name type="scientific">Lacicoccus qingdaonensis</name>
    <dbReference type="NCBI Taxonomy" id="576118"/>
    <lineage>
        <taxon>Bacteria</taxon>
        <taxon>Bacillati</taxon>
        <taxon>Bacillota</taxon>
        <taxon>Bacilli</taxon>
        <taxon>Bacillales</taxon>
        <taxon>Salinicoccaceae</taxon>
        <taxon>Lacicoccus</taxon>
    </lineage>
</organism>
<gene>
    <name evidence="2" type="ORF">SAMN05216216_110103</name>
</gene>
<reference evidence="3" key="1">
    <citation type="submission" date="2016-10" db="EMBL/GenBank/DDBJ databases">
        <authorList>
            <person name="Varghese N."/>
            <person name="Submissions S."/>
        </authorList>
    </citation>
    <scope>NUCLEOTIDE SEQUENCE [LARGE SCALE GENOMIC DNA]</scope>
    <source>
        <strain evidence="3">CGMCC 1.8895</strain>
    </source>
</reference>
<feature type="region of interest" description="Disordered" evidence="1">
    <location>
        <begin position="24"/>
        <end position="50"/>
    </location>
</feature>
<evidence type="ECO:0000256" key="1">
    <source>
        <dbReference type="SAM" id="MobiDB-lite"/>
    </source>
</evidence>
<name>A0A1G9F3H0_9BACL</name>
<dbReference type="RefSeq" id="WP_176754088.1">
    <property type="nucleotide sequence ID" value="NZ_FNFY01000010.1"/>
</dbReference>
<dbReference type="Proteomes" id="UP000199008">
    <property type="component" value="Unassembled WGS sequence"/>
</dbReference>
<accession>A0A1G9F3H0</accession>
<protein>
    <submittedName>
        <fullName evidence="2">Uncharacterized protein</fullName>
    </submittedName>
</protein>
<keyword evidence="3" id="KW-1185">Reference proteome</keyword>
<dbReference type="EMBL" id="FNFY01000010">
    <property type="protein sequence ID" value="SDK82952.1"/>
    <property type="molecule type" value="Genomic_DNA"/>
</dbReference>
<dbReference type="STRING" id="576118.SAMN05216216_110103"/>
<evidence type="ECO:0000313" key="3">
    <source>
        <dbReference type="Proteomes" id="UP000199008"/>
    </source>
</evidence>
<evidence type="ECO:0000313" key="2">
    <source>
        <dbReference type="EMBL" id="SDK82952.1"/>
    </source>
</evidence>
<dbReference type="AlphaFoldDB" id="A0A1G9F3H0"/>
<sequence>MKKDDIINEPYELEDNFEVIEEAESESDKLFGAEESFEESKERPNEKEDE</sequence>
<proteinExistence type="predicted"/>
<feature type="compositionally biased region" description="Basic and acidic residues" evidence="1">
    <location>
        <begin position="26"/>
        <end position="50"/>
    </location>
</feature>